<dbReference type="NCBIfam" id="TIGR01444">
    <property type="entry name" value="fkbM_fam"/>
    <property type="match status" value="1"/>
</dbReference>
<dbReference type="RefSeq" id="WP_281891739.1">
    <property type="nucleotide sequence ID" value="NZ_BSDI01000001.1"/>
</dbReference>
<proteinExistence type="predicted"/>
<reference evidence="2" key="1">
    <citation type="submission" date="2022-12" db="EMBL/GenBank/DDBJ databases">
        <title>New Phytohabitans aurantiacus sp. RD004123 nov., an actinomycete isolated from soil.</title>
        <authorList>
            <person name="Triningsih D.W."/>
            <person name="Harunari E."/>
            <person name="Igarashi Y."/>
        </authorList>
    </citation>
    <scope>NUCLEOTIDE SEQUENCE</scope>
    <source>
        <strain evidence="2">RD004123</strain>
    </source>
</reference>
<dbReference type="Gene3D" id="3.40.50.150">
    <property type="entry name" value="Vaccinia Virus protein VP39"/>
    <property type="match status" value="1"/>
</dbReference>
<dbReference type="InterPro" id="IPR006342">
    <property type="entry name" value="FkbM_mtfrase"/>
</dbReference>
<comment type="caution">
    <text evidence="2">The sequence shown here is derived from an EMBL/GenBank/DDBJ whole genome shotgun (WGS) entry which is preliminary data.</text>
</comment>
<dbReference type="EMBL" id="BSDI01000001">
    <property type="protein sequence ID" value="GLH94899.1"/>
    <property type="molecule type" value="Genomic_DNA"/>
</dbReference>
<dbReference type="InterPro" id="IPR029063">
    <property type="entry name" value="SAM-dependent_MTases_sf"/>
</dbReference>
<keyword evidence="3" id="KW-1185">Reference proteome</keyword>
<evidence type="ECO:0000313" key="3">
    <source>
        <dbReference type="Proteomes" id="UP001144280"/>
    </source>
</evidence>
<dbReference type="InterPro" id="IPR053188">
    <property type="entry name" value="FkbM_Methyltransferase"/>
</dbReference>
<dbReference type="Proteomes" id="UP001144280">
    <property type="component" value="Unassembled WGS sequence"/>
</dbReference>
<dbReference type="PANTHER" id="PTHR36973:SF4">
    <property type="entry name" value="NODULATION PROTEIN"/>
    <property type="match status" value="1"/>
</dbReference>
<accession>A0ABQ5QKW8</accession>
<organism evidence="2 3">
    <name type="scientific">Phytohabitans aurantiacus</name>
    <dbReference type="NCBI Taxonomy" id="3016789"/>
    <lineage>
        <taxon>Bacteria</taxon>
        <taxon>Bacillati</taxon>
        <taxon>Actinomycetota</taxon>
        <taxon>Actinomycetes</taxon>
        <taxon>Micromonosporales</taxon>
        <taxon>Micromonosporaceae</taxon>
    </lineage>
</organism>
<name>A0ABQ5QKW8_9ACTN</name>
<protein>
    <recommendedName>
        <fullName evidence="1">Methyltransferase FkbM domain-containing protein</fullName>
    </recommendedName>
</protein>
<feature type="domain" description="Methyltransferase FkbM" evidence="1">
    <location>
        <begin position="23"/>
        <end position="172"/>
    </location>
</feature>
<evidence type="ECO:0000313" key="2">
    <source>
        <dbReference type="EMBL" id="GLH94899.1"/>
    </source>
</evidence>
<gene>
    <name evidence="2" type="ORF">Pa4123_01710</name>
</gene>
<dbReference type="PANTHER" id="PTHR36973">
    <property type="entry name" value="SLL1456 PROTEIN-RELATED"/>
    <property type="match status" value="1"/>
</dbReference>
<sequence>MNVFHAFPDLVARLGVDPRHLVHVGAHEGQEMPYYQAAGFRRITLIEPIPALAAKLAADWPDAEVVQVACAERAGRETLHLMRRSNMSTLAAPDHRDRITGSIPVDVRRLADVAPGANVAVVDAQGLELDVLRGADLELLDLAVVETCTVVDPTMADLYEHVVAFMAAAGFVEVDRWVRDYDRVHRWARGRASRRAGEIRDVIFARESSHAA</sequence>
<dbReference type="SUPFAM" id="SSF53335">
    <property type="entry name" value="S-adenosyl-L-methionine-dependent methyltransferases"/>
    <property type="match status" value="1"/>
</dbReference>
<evidence type="ECO:0000259" key="1">
    <source>
        <dbReference type="Pfam" id="PF05050"/>
    </source>
</evidence>
<dbReference type="Pfam" id="PF05050">
    <property type="entry name" value="Methyltransf_21"/>
    <property type="match status" value="1"/>
</dbReference>